<reference evidence="3" key="2">
    <citation type="submission" date="2020-09" db="EMBL/GenBank/DDBJ databases">
        <authorList>
            <person name="Sun Q."/>
            <person name="Ohkuma M."/>
        </authorList>
    </citation>
    <scope>NUCLEOTIDE SEQUENCE</scope>
    <source>
        <strain evidence="3">JCM 3051</strain>
    </source>
</reference>
<keyword evidence="2" id="KW-0472">Membrane</keyword>
<protein>
    <submittedName>
        <fullName evidence="3">Uncharacterized protein</fullName>
    </submittedName>
</protein>
<feature type="transmembrane region" description="Helical" evidence="2">
    <location>
        <begin position="85"/>
        <end position="104"/>
    </location>
</feature>
<feature type="region of interest" description="Disordered" evidence="1">
    <location>
        <begin position="213"/>
        <end position="235"/>
    </location>
</feature>
<reference evidence="3" key="1">
    <citation type="journal article" date="2014" name="Int. J. Syst. Evol. Microbiol.">
        <title>Complete genome sequence of Corynebacterium casei LMG S-19264T (=DSM 44701T), isolated from a smear-ripened cheese.</title>
        <authorList>
            <consortium name="US DOE Joint Genome Institute (JGI-PGF)"/>
            <person name="Walter F."/>
            <person name="Albersmeier A."/>
            <person name="Kalinowski J."/>
            <person name="Ruckert C."/>
        </authorList>
    </citation>
    <scope>NUCLEOTIDE SEQUENCE</scope>
    <source>
        <strain evidence="3">JCM 3051</strain>
    </source>
</reference>
<dbReference type="RefSeq" id="WP_189086954.1">
    <property type="nucleotide sequence ID" value="NZ_BMPT01000004.1"/>
</dbReference>
<keyword evidence="4" id="KW-1185">Reference proteome</keyword>
<feature type="region of interest" description="Disordered" evidence="1">
    <location>
        <begin position="119"/>
        <end position="155"/>
    </location>
</feature>
<keyword evidence="2" id="KW-1133">Transmembrane helix</keyword>
<proteinExistence type="predicted"/>
<name>A0A8H9L3G9_9MICO</name>
<evidence type="ECO:0000256" key="2">
    <source>
        <dbReference type="SAM" id="Phobius"/>
    </source>
</evidence>
<dbReference type="EMBL" id="BMPT01000004">
    <property type="protein sequence ID" value="GGM19600.1"/>
    <property type="molecule type" value="Genomic_DNA"/>
</dbReference>
<feature type="region of interest" description="Disordered" evidence="1">
    <location>
        <begin position="42"/>
        <end position="70"/>
    </location>
</feature>
<comment type="caution">
    <text evidence="3">The sequence shown here is derived from an EMBL/GenBank/DDBJ whole genome shotgun (WGS) entry which is preliminary data.</text>
</comment>
<evidence type="ECO:0000313" key="3">
    <source>
        <dbReference type="EMBL" id="GGM19600.1"/>
    </source>
</evidence>
<dbReference type="Proteomes" id="UP000655589">
    <property type="component" value="Unassembled WGS sequence"/>
</dbReference>
<accession>A0A8H9L3G9</accession>
<evidence type="ECO:0000313" key="4">
    <source>
        <dbReference type="Proteomes" id="UP000655589"/>
    </source>
</evidence>
<dbReference type="AlphaFoldDB" id="A0A8H9L3G9"/>
<organism evidence="3 4">
    <name type="scientific">Promicromonospora citrea</name>
    <dbReference type="NCBI Taxonomy" id="43677"/>
    <lineage>
        <taxon>Bacteria</taxon>
        <taxon>Bacillati</taxon>
        <taxon>Actinomycetota</taxon>
        <taxon>Actinomycetes</taxon>
        <taxon>Micrococcales</taxon>
        <taxon>Promicromonosporaceae</taxon>
        <taxon>Promicromonospora</taxon>
    </lineage>
</organism>
<feature type="region of interest" description="Disordered" evidence="1">
    <location>
        <begin position="1"/>
        <end position="28"/>
    </location>
</feature>
<feature type="compositionally biased region" description="Basic and acidic residues" evidence="1">
    <location>
        <begin position="1"/>
        <end position="12"/>
    </location>
</feature>
<gene>
    <name evidence="3" type="ORF">GCM10010102_13930</name>
</gene>
<evidence type="ECO:0000256" key="1">
    <source>
        <dbReference type="SAM" id="MobiDB-lite"/>
    </source>
</evidence>
<keyword evidence="2" id="KW-0812">Transmembrane</keyword>
<feature type="compositionally biased region" description="Low complexity" evidence="1">
    <location>
        <begin position="42"/>
        <end position="63"/>
    </location>
</feature>
<sequence>MNEHERSGDPAFDRLVAADPARSAPEPAAGVLRARVDALLAASGETPATSPGAPGRPTAPGTGAEEERAGVDELAVRRHRRRAPWLVAAAVAGFVVVGGGGYLAGEAGLGAPAADQAVSAGSSAQEDSGAGPSVLGAPESGAEDVGPLDGPAAELPTAEGTVFHAGAALSDAPATGEVSVAGTGASLGAYPLVSEVAAVERLGDPRFAASVLGPGPGAGGQAREHAGGAPTPDGALAWPVRDVTLVTAELTRARWTAPDGTELLVPAYRLADADGSTWTVVAVDEERLDLAP</sequence>